<reference evidence="3 4" key="1">
    <citation type="submission" date="2005-07" db="EMBL/GenBank/DDBJ databases">
        <authorList>
            <person name="Mural R.J."/>
            <person name="Li P.W."/>
            <person name="Adams M.D."/>
            <person name="Amanatides P.G."/>
            <person name="Baden-Tillson H."/>
            <person name="Barnstead M."/>
            <person name="Chin S.H."/>
            <person name="Dew I."/>
            <person name="Evans C.A."/>
            <person name="Ferriera S."/>
            <person name="Flanigan M."/>
            <person name="Fosler C."/>
            <person name="Glodek A."/>
            <person name="Gu Z."/>
            <person name="Holt R.A."/>
            <person name="Jennings D."/>
            <person name="Kraft C.L."/>
            <person name="Lu F."/>
            <person name="Nguyen T."/>
            <person name="Nusskern D.R."/>
            <person name="Pfannkoch C.M."/>
            <person name="Sitter C."/>
            <person name="Sutton G.G."/>
            <person name="Venter J.C."/>
            <person name="Wang Z."/>
            <person name="Woodage T."/>
            <person name="Zheng X.H."/>
            <person name="Zhong F."/>
        </authorList>
    </citation>
    <scope>NUCLEOTIDE SEQUENCE [LARGE SCALE GENOMIC DNA]</scope>
    <source>
        <strain>BN</strain>
        <strain evidence="4">Sprague-Dawley</strain>
    </source>
</reference>
<feature type="non-terminal residue" evidence="3">
    <location>
        <position position="106"/>
    </location>
</feature>
<gene>
    <name evidence="3" type="ORF">rCG_42745</name>
</gene>
<evidence type="ECO:0000256" key="2">
    <source>
        <dbReference type="SAM" id="MobiDB-lite"/>
    </source>
</evidence>
<dbReference type="AlphaFoldDB" id="A6K191"/>
<dbReference type="EMBL" id="CH474012">
    <property type="protein sequence ID" value="EDL89549.1"/>
    <property type="molecule type" value="Genomic_DNA"/>
</dbReference>
<protein>
    <submittedName>
        <fullName evidence="3">RCG42745</fullName>
    </submittedName>
</protein>
<sequence>MLLKPQLGLGAMSRLPSTKSRILIASQRSSAGSIHPPGSIATATSFYGSDPSGPTFGSEEQVSLKQAVPSKDTPKGAGRAAPASSSNATPPRRSLLPAPKSTSTPA</sequence>
<keyword evidence="1" id="KW-0175">Coiled coil</keyword>
<dbReference type="PANTHER" id="PTHR24200:SF14">
    <property type="entry name" value="MICROTUBULE-ASSOCIATED TUMOR SUPPRESSOR CANDIDATE 2"/>
    <property type="match status" value="1"/>
</dbReference>
<name>A6K191_RAT</name>
<feature type="region of interest" description="Disordered" evidence="2">
    <location>
        <begin position="28"/>
        <end position="106"/>
    </location>
</feature>
<evidence type="ECO:0000256" key="1">
    <source>
        <dbReference type="ARBA" id="ARBA00023054"/>
    </source>
</evidence>
<evidence type="ECO:0000313" key="4">
    <source>
        <dbReference type="Proteomes" id="UP000234681"/>
    </source>
</evidence>
<proteinExistence type="predicted"/>
<evidence type="ECO:0000313" key="3">
    <source>
        <dbReference type="EMBL" id="EDL89549.1"/>
    </source>
</evidence>
<dbReference type="InterPro" id="IPR051293">
    <property type="entry name" value="MTUS1/CCDC69"/>
</dbReference>
<feature type="compositionally biased region" description="Low complexity" evidence="2">
    <location>
        <begin position="79"/>
        <end position="94"/>
    </location>
</feature>
<organism evidence="3 4">
    <name type="scientific">Rattus norvegicus</name>
    <name type="common">Rat</name>
    <dbReference type="NCBI Taxonomy" id="10116"/>
    <lineage>
        <taxon>Eukaryota</taxon>
        <taxon>Metazoa</taxon>
        <taxon>Chordata</taxon>
        <taxon>Craniata</taxon>
        <taxon>Vertebrata</taxon>
        <taxon>Euteleostomi</taxon>
        <taxon>Mammalia</taxon>
        <taxon>Eutheria</taxon>
        <taxon>Euarchontoglires</taxon>
        <taxon>Glires</taxon>
        <taxon>Rodentia</taxon>
        <taxon>Myomorpha</taxon>
        <taxon>Muroidea</taxon>
        <taxon>Muridae</taxon>
        <taxon>Murinae</taxon>
        <taxon>Rattus</taxon>
    </lineage>
</organism>
<dbReference type="PANTHER" id="PTHR24200">
    <property type="entry name" value="TOUCAN, ISOFORM A"/>
    <property type="match status" value="1"/>
</dbReference>
<accession>A6K191</accession>
<dbReference type="Proteomes" id="UP000234681">
    <property type="component" value="Chromosome 12"/>
</dbReference>